<dbReference type="InterPro" id="IPR039459">
    <property type="entry name" value="RepB-like_DNA_primase_dom"/>
</dbReference>
<name>A0AA36IH71_9DINO</name>
<evidence type="ECO:0000313" key="3">
    <source>
        <dbReference type="Proteomes" id="UP001178507"/>
    </source>
</evidence>
<dbReference type="Gene3D" id="3.30.70.1790">
    <property type="entry name" value="RepB DNA-primase, N-terminal domain"/>
    <property type="match status" value="1"/>
</dbReference>
<protein>
    <recommendedName>
        <fullName evidence="1">RepB-like DNA primase domain-containing protein</fullName>
    </recommendedName>
</protein>
<dbReference type="Proteomes" id="UP001178507">
    <property type="component" value="Unassembled WGS sequence"/>
</dbReference>
<sequence>MEAALEFCGAFPECSSFHVTALSQDKKQCLVNRQSLSPQAVRTSLHQWLSLSRVHVFVRPLLGRLVFLDLDAFAGSWDTLIRLRAVAETSAGHFQSWYVVPNNLARKTALWVQQQLTQALCADKAACSGQQQGRLPGSCNCKPGKSHQVRIVHRSTHDLDEAVFLQLVPQVRLVVQGSRLAKPTPQPAGITVDRSAADWRMACTYFEKNPGATEQDAKRGLASQWQATRPNQGYYVDLTVKKAAEKVAGSTSACRDLDK</sequence>
<evidence type="ECO:0000259" key="1">
    <source>
        <dbReference type="Pfam" id="PF16793"/>
    </source>
</evidence>
<dbReference type="AlphaFoldDB" id="A0AA36IH71"/>
<feature type="domain" description="RepB-like DNA primase" evidence="1">
    <location>
        <begin position="35"/>
        <end position="158"/>
    </location>
</feature>
<organism evidence="2 3">
    <name type="scientific">Effrenium voratum</name>
    <dbReference type="NCBI Taxonomy" id="2562239"/>
    <lineage>
        <taxon>Eukaryota</taxon>
        <taxon>Sar</taxon>
        <taxon>Alveolata</taxon>
        <taxon>Dinophyceae</taxon>
        <taxon>Suessiales</taxon>
        <taxon>Symbiodiniaceae</taxon>
        <taxon>Effrenium</taxon>
    </lineage>
</organism>
<gene>
    <name evidence="2" type="ORF">EVOR1521_LOCUS13598</name>
</gene>
<comment type="caution">
    <text evidence="2">The sequence shown here is derived from an EMBL/GenBank/DDBJ whole genome shotgun (WGS) entry which is preliminary data.</text>
</comment>
<evidence type="ECO:0000313" key="2">
    <source>
        <dbReference type="EMBL" id="CAJ1387539.1"/>
    </source>
</evidence>
<proteinExistence type="predicted"/>
<dbReference type="EMBL" id="CAUJNA010001535">
    <property type="protein sequence ID" value="CAJ1387539.1"/>
    <property type="molecule type" value="Genomic_DNA"/>
</dbReference>
<dbReference type="Pfam" id="PF16793">
    <property type="entry name" value="RepB_primase"/>
    <property type="match status" value="1"/>
</dbReference>
<reference evidence="2" key="1">
    <citation type="submission" date="2023-08" db="EMBL/GenBank/DDBJ databases">
        <authorList>
            <person name="Chen Y."/>
            <person name="Shah S."/>
            <person name="Dougan E. K."/>
            <person name="Thang M."/>
            <person name="Chan C."/>
        </authorList>
    </citation>
    <scope>NUCLEOTIDE SEQUENCE</scope>
</reference>
<keyword evidence="3" id="KW-1185">Reference proteome</keyword>
<accession>A0AA36IH71</accession>